<reference evidence="1 2" key="1">
    <citation type="submission" date="2016-10" db="EMBL/GenBank/DDBJ databases">
        <authorList>
            <person name="de Groot N.N."/>
        </authorList>
    </citation>
    <scope>NUCLEOTIDE SEQUENCE [LARGE SCALE GENOMIC DNA]</scope>
    <source>
        <strain evidence="1 2">DSM 15123</strain>
    </source>
</reference>
<dbReference type="PANTHER" id="PTHR11803">
    <property type="entry name" value="2-IMINOBUTANOATE/2-IMINOPROPANOATE DEAMINASE RIDA"/>
    <property type="match status" value="1"/>
</dbReference>
<dbReference type="OrthoDB" id="9808943at2"/>
<sequence>MTSVPTFYPAPGGMPFSSAVRAGGFLMLSGQIPFDDAKRPHTGSIEEQTHAVLKSIANTLQGLGSSLDEVVKVNVWLSDLAHFAAFNEVYRSYFKEGRYPVRSLVQAQLAFGVGVEIEVQALDTTASR</sequence>
<dbReference type="Gene3D" id="3.30.1330.40">
    <property type="entry name" value="RutC-like"/>
    <property type="match status" value="1"/>
</dbReference>
<organism evidence="1 2">
    <name type="scientific">Brachymonas denitrificans DSM 15123</name>
    <dbReference type="NCBI Taxonomy" id="1121117"/>
    <lineage>
        <taxon>Bacteria</taxon>
        <taxon>Pseudomonadati</taxon>
        <taxon>Pseudomonadota</taxon>
        <taxon>Betaproteobacteria</taxon>
        <taxon>Burkholderiales</taxon>
        <taxon>Comamonadaceae</taxon>
        <taxon>Brachymonas</taxon>
    </lineage>
</organism>
<name>A0A1H8I0W8_9BURK</name>
<gene>
    <name evidence="1" type="ORF">SAMN02745977_01676</name>
</gene>
<dbReference type="RefSeq" id="WP_091816537.1">
    <property type="nucleotide sequence ID" value="NZ_FOCW01000003.1"/>
</dbReference>
<evidence type="ECO:0000313" key="2">
    <source>
        <dbReference type="Proteomes" id="UP000199531"/>
    </source>
</evidence>
<protein>
    <submittedName>
        <fullName evidence="1">Reactive intermediate/imine deaminase</fullName>
    </submittedName>
</protein>
<dbReference type="GO" id="GO:0005829">
    <property type="term" value="C:cytosol"/>
    <property type="evidence" value="ECO:0007669"/>
    <property type="project" value="TreeGrafter"/>
</dbReference>
<dbReference type="EMBL" id="FOCW01000003">
    <property type="protein sequence ID" value="SEN62400.1"/>
    <property type="molecule type" value="Genomic_DNA"/>
</dbReference>
<dbReference type="AlphaFoldDB" id="A0A1H8I0W8"/>
<dbReference type="STRING" id="1121117.SAMN02745977_01676"/>
<evidence type="ECO:0000313" key="1">
    <source>
        <dbReference type="EMBL" id="SEN62400.1"/>
    </source>
</evidence>
<dbReference type="InterPro" id="IPR035959">
    <property type="entry name" value="RutC-like_sf"/>
</dbReference>
<proteinExistence type="predicted"/>
<dbReference type="InterPro" id="IPR006175">
    <property type="entry name" value="YjgF/YER057c/UK114"/>
</dbReference>
<dbReference type="SUPFAM" id="SSF55298">
    <property type="entry name" value="YjgF-like"/>
    <property type="match status" value="1"/>
</dbReference>
<accession>A0A1H8I0W8</accession>
<dbReference type="PANTHER" id="PTHR11803:SF39">
    <property type="entry name" value="2-IMINOBUTANOATE_2-IMINOPROPANOATE DEAMINASE"/>
    <property type="match status" value="1"/>
</dbReference>
<dbReference type="GO" id="GO:0019239">
    <property type="term" value="F:deaminase activity"/>
    <property type="evidence" value="ECO:0007669"/>
    <property type="project" value="TreeGrafter"/>
</dbReference>
<dbReference type="Proteomes" id="UP000199531">
    <property type="component" value="Unassembled WGS sequence"/>
</dbReference>
<dbReference type="CDD" id="cd00448">
    <property type="entry name" value="YjgF_YER057c_UK114_family"/>
    <property type="match status" value="1"/>
</dbReference>
<dbReference type="Pfam" id="PF01042">
    <property type="entry name" value="Ribonuc_L-PSP"/>
    <property type="match status" value="1"/>
</dbReference>
<keyword evidence="2" id="KW-1185">Reference proteome</keyword>